<dbReference type="GO" id="GO:0016810">
    <property type="term" value="F:hydrolase activity, acting on carbon-nitrogen (but not peptide) bonds"/>
    <property type="evidence" value="ECO:0007669"/>
    <property type="project" value="InterPro"/>
</dbReference>
<proteinExistence type="predicted"/>
<dbReference type="AlphaFoldDB" id="W4QAG3"/>
<dbReference type="RefSeq" id="WP_034751058.1">
    <property type="nucleotide sequence ID" value="NZ_BAUT01000101.1"/>
</dbReference>
<dbReference type="EMBL" id="BAUT01000101">
    <property type="protein sequence ID" value="GAE28379.1"/>
    <property type="molecule type" value="Genomic_DNA"/>
</dbReference>
<dbReference type="Proteomes" id="UP000018890">
    <property type="component" value="Unassembled WGS sequence"/>
</dbReference>
<protein>
    <submittedName>
        <fullName evidence="3">Polysaccharide deacetylase</fullName>
    </submittedName>
</protein>
<dbReference type="InterPro" id="IPR011330">
    <property type="entry name" value="Glyco_hydro/deAcase_b/a-brl"/>
</dbReference>
<name>W4QAG3_9BACI</name>
<gene>
    <name evidence="3" type="ORF">JCM9140_4600</name>
</gene>
<dbReference type="PANTHER" id="PTHR10587">
    <property type="entry name" value="GLYCOSYL TRANSFERASE-RELATED"/>
    <property type="match status" value="1"/>
</dbReference>
<organism evidence="3 4">
    <name type="scientific">Halalkalibacter wakoensis JCM 9140</name>
    <dbReference type="NCBI Taxonomy" id="1236970"/>
    <lineage>
        <taxon>Bacteria</taxon>
        <taxon>Bacillati</taxon>
        <taxon>Bacillota</taxon>
        <taxon>Bacilli</taxon>
        <taxon>Bacillales</taxon>
        <taxon>Bacillaceae</taxon>
        <taxon>Halalkalibacter</taxon>
    </lineage>
</organism>
<dbReference type="PROSITE" id="PS51677">
    <property type="entry name" value="NODB"/>
    <property type="match status" value="1"/>
</dbReference>
<comment type="caution">
    <text evidence="3">The sequence shown here is derived from an EMBL/GenBank/DDBJ whole genome shotgun (WGS) entry which is preliminary data.</text>
</comment>
<keyword evidence="4" id="KW-1185">Reference proteome</keyword>
<dbReference type="GO" id="GO:0005975">
    <property type="term" value="P:carbohydrate metabolic process"/>
    <property type="evidence" value="ECO:0007669"/>
    <property type="project" value="InterPro"/>
</dbReference>
<sequence length="298" mass="33259">MKRFQILLLFSIIGLKACGTETTVDHVMEEPIEESSSFESTEPLDRDAQQEQNEVPLDDQEEKREADLDLSLYENKEPTQWGEFVEGVKTQMDTEEKVIALTFDACGGPYGNGYDEELMEFLKTEDVPATLFINERWILEHEALFLELANEPLFQIENHGTKHLPLSVRGESAWGIEGTSNPVSVKEEVMGNQRTIQALTGRAPTLFRSGTAFYDDVAVGMVQDLGLEVVNFNVLGDAGATFSADQVYRALMGAKNGSIVLLHMNQPQSGTREGVKKAVMELREEGFEFVTLEGQDLK</sequence>
<evidence type="ECO:0000313" key="3">
    <source>
        <dbReference type="EMBL" id="GAE28379.1"/>
    </source>
</evidence>
<evidence type="ECO:0000313" key="4">
    <source>
        <dbReference type="Proteomes" id="UP000018890"/>
    </source>
</evidence>
<dbReference type="STRING" id="1236970.JCM9140_4600"/>
<accession>W4QAG3</accession>
<evidence type="ECO:0000259" key="2">
    <source>
        <dbReference type="PROSITE" id="PS51677"/>
    </source>
</evidence>
<reference evidence="3" key="1">
    <citation type="journal article" date="2014" name="Genome Announc.">
        <title>Draft Genome Sequences of Three Alkaliphilic Bacillus Strains, Bacillus wakoensis JCM 9140T, Bacillus akibai JCM 9157T, and Bacillus hemicellulosilyticus JCM 9152T.</title>
        <authorList>
            <person name="Yuki M."/>
            <person name="Oshima K."/>
            <person name="Suda W."/>
            <person name="Oshida Y."/>
            <person name="Kitamura K."/>
            <person name="Iida T."/>
            <person name="Hattori M."/>
            <person name="Ohkuma M."/>
        </authorList>
    </citation>
    <scope>NUCLEOTIDE SEQUENCE [LARGE SCALE GENOMIC DNA]</scope>
    <source>
        <strain evidence="3">JCM 9140</strain>
    </source>
</reference>
<dbReference type="PANTHER" id="PTHR10587:SF134">
    <property type="entry name" value="SECRETED PROTEIN"/>
    <property type="match status" value="1"/>
</dbReference>
<dbReference type="Gene3D" id="3.20.20.370">
    <property type="entry name" value="Glycoside hydrolase/deacetylase"/>
    <property type="match status" value="1"/>
</dbReference>
<dbReference type="InterPro" id="IPR002509">
    <property type="entry name" value="NODB_dom"/>
</dbReference>
<dbReference type="Pfam" id="PF01522">
    <property type="entry name" value="Polysacc_deac_1"/>
    <property type="match status" value="1"/>
</dbReference>
<feature type="region of interest" description="Disordered" evidence="1">
    <location>
        <begin position="31"/>
        <end position="63"/>
    </location>
</feature>
<feature type="domain" description="NodB homology" evidence="2">
    <location>
        <begin position="97"/>
        <end position="298"/>
    </location>
</feature>
<evidence type="ECO:0000256" key="1">
    <source>
        <dbReference type="SAM" id="MobiDB-lite"/>
    </source>
</evidence>
<dbReference type="OrthoDB" id="9784220at2"/>
<dbReference type="SUPFAM" id="SSF88713">
    <property type="entry name" value="Glycoside hydrolase/deacetylase"/>
    <property type="match status" value="1"/>
</dbReference>
<dbReference type="CDD" id="cd10955">
    <property type="entry name" value="CE4_BH0857_like"/>
    <property type="match status" value="1"/>
</dbReference>
<dbReference type="InterPro" id="IPR050248">
    <property type="entry name" value="Polysacc_deacetylase_ArnD"/>
</dbReference>